<keyword evidence="1" id="KW-0276">Fatty acid metabolism</keyword>
<protein>
    <submittedName>
        <fullName evidence="4">3-ketoacyl-CoA thiolase 2, peroxisomal</fullName>
    </submittedName>
</protein>
<reference evidence="4" key="1">
    <citation type="journal article" date="2019" name="Sci. Rep.">
        <title>Draft genome of Tanacetum cinerariifolium, the natural source of mosquito coil.</title>
        <authorList>
            <person name="Yamashiro T."/>
            <person name="Shiraishi A."/>
            <person name="Satake H."/>
            <person name="Nakayama K."/>
        </authorList>
    </citation>
    <scope>NUCLEOTIDE SEQUENCE</scope>
</reference>
<name>A0A699XCQ7_TANCI</name>
<dbReference type="GO" id="GO:0005777">
    <property type="term" value="C:peroxisome"/>
    <property type="evidence" value="ECO:0007669"/>
    <property type="project" value="TreeGrafter"/>
</dbReference>
<dbReference type="Pfam" id="PF00108">
    <property type="entry name" value="Thiolase_N"/>
    <property type="match status" value="1"/>
</dbReference>
<dbReference type="SUPFAM" id="SSF53901">
    <property type="entry name" value="Thiolase-like"/>
    <property type="match status" value="1"/>
</dbReference>
<evidence type="ECO:0000256" key="1">
    <source>
        <dbReference type="ARBA" id="ARBA00022832"/>
    </source>
</evidence>
<feature type="non-terminal residue" evidence="4">
    <location>
        <position position="1"/>
    </location>
</feature>
<dbReference type="Gene3D" id="3.40.47.10">
    <property type="match status" value="1"/>
</dbReference>
<dbReference type="GO" id="GO:0010124">
    <property type="term" value="P:phenylacetate catabolic process"/>
    <property type="evidence" value="ECO:0007669"/>
    <property type="project" value="TreeGrafter"/>
</dbReference>
<dbReference type="InterPro" id="IPR016039">
    <property type="entry name" value="Thiolase-like"/>
</dbReference>
<dbReference type="GO" id="GO:0003988">
    <property type="term" value="F:acetyl-CoA C-acyltransferase activity"/>
    <property type="evidence" value="ECO:0007669"/>
    <property type="project" value="TreeGrafter"/>
</dbReference>
<accession>A0A699XCQ7</accession>
<feature type="domain" description="Thiolase N-terminal" evidence="3">
    <location>
        <begin position="8"/>
        <end position="51"/>
    </location>
</feature>
<proteinExistence type="predicted"/>
<dbReference type="PANTHER" id="PTHR43853:SF8">
    <property type="entry name" value="3-KETOACYL-COA THIOLASE, PEROXISOMAL"/>
    <property type="match status" value="1"/>
</dbReference>
<dbReference type="InterPro" id="IPR050215">
    <property type="entry name" value="Thiolase-like_sf_Thiolase"/>
</dbReference>
<sequence length="51" mass="5223">PVKTKIVDPKTGAETPVTISVDDGIRPGTSLADLAKLKPVFKKDGSTTAGT</sequence>
<comment type="caution">
    <text evidence="4">The sequence shown here is derived from an EMBL/GenBank/DDBJ whole genome shotgun (WGS) entry which is preliminary data.</text>
</comment>
<evidence type="ECO:0000313" key="4">
    <source>
        <dbReference type="EMBL" id="GFD56200.1"/>
    </source>
</evidence>
<keyword evidence="2" id="KW-0443">Lipid metabolism</keyword>
<organism evidence="4">
    <name type="scientific">Tanacetum cinerariifolium</name>
    <name type="common">Dalmatian daisy</name>
    <name type="synonym">Chrysanthemum cinerariifolium</name>
    <dbReference type="NCBI Taxonomy" id="118510"/>
    <lineage>
        <taxon>Eukaryota</taxon>
        <taxon>Viridiplantae</taxon>
        <taxon>Streptophyta</taxon>
        <taxon>Embryophyta</taxon>
        <taxon>Tracheophyta</taxon>
        <taxon>Spermatophyta</taxon>
        <taxon>Magnoliopsida</taxon>
        <taxon>eudicotyledons</taxon>
        <taxon>Gunneridae</taxon>
        <taxon>Pentapetalae</taxon>
        <taxon>asterids</taxon>
        <taxon>campanulids</taxon>
        <taxon>Asterales</taxon>
        <taxon>Asteraceae</taxon>
        <taxon>Asteroideae</taxon>
        <taxon>Anthemideae</taxon>
        <taxon>Anthemidinae</taxon>
        <taxon>Tanacetum</taxon>
    </lineage>
</organism>
<dbReference type="PANTHER" id="PTHR43853">
    <property type="entry name" value="3-KETOACYL-COA THIOLASE, PEROXISOMAL"/>
    <property type="match status" value="1"/>
</dbReference>
<evidence type="ECO:0000256" key="2">
    <source>
        <dbReference type="ARBA" id="ARBA00023098"/>
    </source>
</evidence>
<gene>
    <name evidence="4" type="ORF">Tci_928169</name>
</gene>
<dbReference type="GO" id="GO:0006635">
    <property type="term" value="P:fatty acid beta-oxidation"/>
    <property type="evidence" value="ECO:0007669"/>
    <property type="project" value="TreeGrafter"/>
</dbReference>
<dbReference type="AlphaFoldDB" id="A0A699XCQ7"/>
<dbReference type="EMBL" id="BKCJ011826535">
    <property type="protein sequence ID" value="GFD56200.1"/>
    <property type="molecule type" value="Genomic_DNA"/>
</dbReference>
<evidence type="ECO:0000259" key="3">
    <source>
        <dbReference type="Pfam" id="PF00108"/>
    </source>
</evidence>
<dbReference type="InterPro" id="IPR020616">
    <property type="entry name" value="Thiolase_N"/>
</dbReference>